<proteinExistence type="inferred from homology"/>
<evidence type="ECO:0000256" key="1">
    <source>
        <dbReference type="ARBA" id="ARBA00005495"/>
    </source>
</evidence>
<sequence>MTFPREGGCQCGAIRYVVDEPPKLIFACHCKDCQRRSGAAVVVSLIVRDQAFRITNGHPTPQRRTNDQGRVLEHWFCADCGTPLLGMARGTTPNLYQTVRVGTMDDVAGLSPSVHVWTRSAQDWVSMPSNARCFEGNPPGPLLALAE</sequence>
<organism evidence="6 7">
    <name type="scientific">Sabulicella glaciei</name>
    <dbReference type="NCBI Taxonomy" id="2984948"/>
    <lineage>
        <taxon>Bacteria</taxon>
        <taxon>Pseudomonadati</taxon>
        <taxon>Pseudomonadota</taxon>
        <taxon>Alphaproteobacteria</taxon>
        <taxon>Acetobacterales</taxon>
        <taxon>Acetobacteraceae</taxon>
        <taxon>Sabulicella</taxon>
    </lineage>
</organism>
<reference evidence="6 7" key="1">
    <citation type="submission" date="2022-10" db="EMBL/GenBank/DDBJ databases">
        <title>Roseococcus glaciei nov., sp. nov., isolated from glacier.</title>
        <authorList>
            <person name="Liu Q."/>
            <person name="Xin Y.-H."/>
        </authorList>
    </citation>
    <scope>NUCLEOTIDE SEQUENCE [LARGE SCALE GENOMIC DNA]</scope>
    <source>
        <strain evidence="6 7">MDT2-1-1</strain>
    </source>
</reference>
<keyword evidence="4" id="KW-0456">Lyase</keyword>
<evidence type="ECO:0000256" key="2">
    <source>
        <dbReference type="ARBA" id="ARBA00022723"/>
    </source>
</evidence>
<keyword evidence="2" id="KW-0479">Metal-binding</keyword>
<name>A0ABT3NZE4_9PROT</name>
<dbReference type="RefSeq" id="WP_301591746.1">
    <property type="nucleotide sequence ID" value="NZ_JAPFQI010000018.1"/>
</dbReference>
<comment type="caution">
    <text evidence="6">The sequence shown here is derived from an EMBL/GenBank/DDBJ whole genome shotgun (WGS) entry which is preliminary data.</text>
</comment>
<evidence type="ECO:0000313" key="7">
    <source>
        <dbReference type="Proteomes" id="UP001526430"/>
    </source>
</evidence>
<evidence type="ECO:0000256" key="4">
    <source>
        <dbReference type="ARBA" id="ARBA00023239"/>
    </source>
</evidence>
<dbReference type="InterPro" id="IPR006913">
    <property type="entry name" value="CENP-V/GFA"/>
</dbReference>
<comment type="similarity">
    <text evidence="1">Belongs to the Gfa family.</text>
</comment>
<dbReference type="PROSITE" id="PS51891">
    <property type="entry name" value="CENP_V_GFA"/>
    <property type="match status" value="1"/>
</dbReference>
<evidence type="ECO:0000313" key="6">
    <source>
        <dbReference type="EMBL" id="MCW8087537.1"/>
    </source>
</evidence>
<keyword evidence="7" id="KW-1185">Reference proteome</keyword>
<feature type="domain" description="CENP-V/GFA" evidence="5">
    <location>
        <begin position="5"/>
        <end position="125"/>
    </location>
</feature>
<accession>A0ABT3NZE4</accession>
<dbReference type="InterPro" id="IPR011057">
    <property type="entry name" value="Mss4-like_sf"/>
</dbReference>
<dbReference type="PANTHER" id="PTHR33337:SF33">
    <property type="entry name" value="CENP-V_GFA DOMAIN-CONTAINING PROTEIN"/>
    <property type="match status" value="1"/>
</dbReference>
<gene>
    <name evidence="6" type="ORF">OF850_18075</name>
</gene>
<evidence type="ECO:0000256" key="3">
    <source>
        <dbReference type="ARBA" id="ARBA00022833"/>
    </source>
</evidence>
<evidence type="ECO:0000259" key="5">
    <source>
        <dbReference type="PROSITE" id="PS51891"/>
    </source>
</evidence>
<dbReference type="EMBL" id="JAPFQI010000018">
    <property type="protein sequence ID" value="MCW8087537.1"/>
    <property type="molecule type" value="Genomic_DNA"/>
</dbReference>
<protein>
    <submittedName>
        <fullName evidence="6">GFA family protein</fullName>
    </submittedName>
</protein>
<dbReference type="Proteomes" id="UP001526430">
    <property type="component" value="Unassembled WGS sequence"/>
</dbReference>
<dbReference type="SUPFAM" id="SSF51316">
    <property type="entry name" value="Mss4-like"/>
    <property type="match status" value="1"/>
</dbReference>
<dbReference type="Pfam" id="PF04828">
    <property type="entry name" value="GFA"/>
    <property type="match status" value="1"/>
</dbReference>
<dbReference type="PANTHER" id="PTHR33337">
    <property type="entry name" value="GFA DOMAIN-CONTAINING PROTEIN"/>
    <property type="match status" value="1"/>
</dbReference>
<keyword evidence="3" id="KW-0862">Zinc</keyword>
<dbReference type="Gene3D" id="3.90.1590.10">
    <property type="entry name" value="glutathione-dependent formaldehyde- activating enzyme (gfa)"/>
    <property type="match status" value="1"/>
</dbReference>